<dbReference type="EMBL" id="CP065856">
    <property type="protein sequence ID" value="QPV61799.1"/>
    <property type="molecule type" value="Genomic_DNA"/>
</dbReference>
<dbReference type="PANTHER" id="PTHR48080">
    <property type="entry name" value="D-GALACTONATE DEHYDRATASE-RELATED"/>
    <property type="match status" value="1"/>
</dbReference>
<dbReference type="Gene3D" id="3.20.20.120">
    <property type="entry name" value="Enolase-like C-terminal domain"/>
    <property type="match status" value="1"/>
</dbReference>
<dbReference type="PANTHER" id="PTHR48080:SF6">
    <property type="entry name" value="STARVATION-SENSING PROTEIN RSPA"/>
    <property type="match status" value="1"/>
</dbReference>
<dbReference type="GeneID" id="60589566"/>
<dbReference type="InterPro" id="IPR013342">
    <property type="entry name" value="Mandelate_racemase_C"/>
</dbReference>
<reference evidence="2 3" key="1">
    <citation type="submission" date="2020-12" db="EMBL/GenBank/DDBJ databases">
        <title>Halosimplex halophilum sp. nov. and Halosimplex salinum sp. nov., two new members of the genus Halosimplex.</title>
        <authorList>
            <person name="Cui H.L."/>
        </authorList>
    </citation>
    <scope>NUCLEOTIDE SEQUENCE [LARGE SCALE GENOMIC DNA]</scope>
    <source>
        <strain evidence="2 3">YGH94</strain>
    </source>
</reference>
<sequence>MEIRHADAVATRPGRNYVLVRVETADGLVGWGDATLNGREKAVEATLDHHVAPELEGRDAARVEDVWQSLFRGTYWRGGPVLNSALSGVDMALWDLKGKAAGAPVYDLLGGRTREQATAYTHCGDDDIDAIVDNCESAAERGFDHFRVNVGDPAGEYLNLDRVIDGVGEVRERLGPDPELIVDIHGRASPREARRVASGLEAADLYFLEDPLRPENRDAFEQLRAATTAPLAMGELFTNPWEMRPLIEDELVDFLRVDLSHVGGITAARKLAAVAEHHYVETAFHGPPDLSPVGQAASVHVDLAVPNFGVQEFTDHEAVYGDPIGDVFSGGATLESSVGGLDVPDEPGLGVDVDREAALSYEYERSHLPTVRREDGSVADW</sequence>
<dbReference type="RefSeq" id="WP_198060624.1">
    <property type="nucleotide sequence ID" value="NZ_CP065856.1"/>
</dbReference>
<dbReference type="SMART" id="SM00922">
    <property type="entry name" value="MR_MLE"/>
    <property type="match status" value="1"/>
</dbReference>
<dbReference type="InterPro" id="IPR029065">
    <property type="entry name" value="Enolase_C-like"/>
</dbReference>
<dbReference type="InterPro" id="IPR036849">
    <property type="entry name" value="Enolase-like_C_sf"/>
</dbReference>
<dbReference type="InterPro" id="IPR034593">
    <property type="entry name" value="DgoD-like"/>
</dbReference>
<gene>
    <name evidence="2" type="ORF">I7X12_13695</name>
</gene>
<dbReference type="OrthoDB" id="42605at2157"/>
<keyword evidence="3" id="KW-1185">Reference proteome</keyword>
<name>A0A7T3KU20_9EURY</name>
<dbReference type="SFLD" id="SFLDS00001">
    <property type="entry name" value="Enolase"/>
    <property type="match status" value="1"/>
</dbReference>
<dbReference type="Gene3D" id="3.30.390.10">
    <property type="entry name" value="Enolase-like, N-terminal domain"/>
    <property type="match status" value="1"/>
</dbReference>
<dbReference type="PROSITE" id="PS00909">
    <property type="entry name" value="MR_MLE_2"/>
    <property type="match status" value="1"/>
</dbReference>
<dbReference type="SUPFAM" id="SSF54826">
    <property type="entry name" value="Enolase N-terminal domain-like"/>
    <property type="match status" value="1"/>
</dbReference>
<dbReference type="PROSITE" id="PS00908">
    <property type="entry name" value="MR_MLE_1"/>
    <property type="match status" value="1"/>
</dbReference>
<dbReference type="Proteomes" id="UP000595001">
    <property type="component" value="Chromosome"/>
</dbReference>
<dbReference type="KEGG" id="hlt:I7X12_13695"/>
<dbReference type="Pfam" id="PF13378">
    <property type="entry name" value="MR_MLE_C"/>
    <property type="match status" value="1"/>
</dbReference>
<organism evidence="2 3">
    <name type="scientific">Halosimplex litoreum</name>
    <dbReference type="NCBI Taxonomy" id="1198301"/>
    <lineage>
        <taxon>Archaea</taxon>
        <taxon>Methanobacteriati</taxon>
        <taxon>Methanobacteriota</taxon>
        <taxon>Stenosarchaea group</taxon>
        <taxon>Halobacteria</taxon>
        <taxon>Halobacteriales</taxon>
        <taxon>Haloarculaceae</taxon>
        <taxon>Halosimplex</taxon>
    </lineage>
</organism>
<evidence type="ECO:0000313" key="3">
    <source>
        <dbReference type="Proteomes" id="UP000595001"/>
    </source>
</evidence>
<dbReference type="InterPro" id="IPR018110">
    <property type="entry name" value="Mandel_Rmase/mucon_lact_enz_CS"/>
</dbReference>
<dbReference type="AlphaFoldDB" id="A0A7T3KU20"/>
<feature type="domain" description="Mandelate racemase/muconate lactonizing enzyme C-terminal" evidence="1">
    <location>
        <begin position="128"/>
        <end position="230"/>
    </location>
</feature>
<dbReference type="GO" id="GO:0009063">
    <property type="term" value="P:amino acid catabolic process"/>
    <property type="evidence" value="ECO:0007669"/>
    <property type="project" value="InterPro"/>
</dbReference>
<dbReference type="SUPFAM" id="SSF51604">
    <property type="entry name" value="Enolase C-terminal domain-like"/>
    <property type="match status" value="1"/>
</dbReference>
<protein>
    <submittedName>
        <fullName evidence="2">Bifunctional D-altronate/D-mannonate dehydratase</fullName>
    </submittedName>
</protein>
<dbReference type="GO" id="GO:0000287">
    <property type="term" value="F:magnesium ion binding"/>
    <property type="evidence" value="ECO:0007669"/>
    <property type="project" value="UniProtKB-ARBA"/>
</dbReference>
<dbReference type="Pfam" id="PF02746">
    <property type="entry name" value="MR_MLE_N"/>
    <property type="match status" value="1"/>
</dbReference>
<evidence type="ECO:0000313" key="2">
    <source>
        <dbReference type="EMBL" id="QPV61799.1"/>
    </source>
</evidence>
<proteinExistence type="predicted"/>
<evidence type="ECO:0000259" key="1">
    <source>
        <dbReference type="SMART" id="SM00922"/>
    </source>
</evidence>
<dbReference type="InterPro" id="IPR013341">
    <property type="entry name" value="Mandelate_racemase_N_dom"/>
</dbReference>
<dbReference type="InterPro" id="IPR029017">
    <property type="entry name" value="Enolase-like_N"/>
</dbReference>
<accession>A0A7T3KU20</accession>
<dbReference type="SFLD" id="SFLDG00179">
    <property type="entry name" value="mandelate_racemase"/>
    <property type="match status" value="1"/>
</dbReference>